<proteinExistence type="inferred from homology"/>
<dbReference type="SFLD" id="SFLDG01066">
    <property type="entry name" value="organic_radical-activating_enz"/>
    <property type="match status" value="1"/>
</dbReference>
<dbReference type="InterPro" id="IPR007197">
    <property type="entry name" value="rSAM"/>
</dbReference>
<dbReference type="SFLD" id="SFLDS00029">
    <property type="entry name" value="Radical_SAM"/>
    <property type="match status" value="1"/>
</dbReference>
<protein>
    <recommendedName>
        <fullName evidence="4 12">Anaerobic ribonucleoside-triphosphate reductase-activating protein</fullName>
        <ecNumber evidence="12">1.97.1.-</ecNumber>
    </recommendedName>
</protein>
<dbReference type="Pfam" id="PF13353">
    <property type="entry name" value="Fer4_12"/>
    <property type="match status" value="1"/>
</dbReference>
<sequence length="174" mass="19253">MELRIAGITKESVVDGPGLRMVIFTQGCPHRCEGCHNPQTHDPLGGTSTTTGEIIKMINEAKLIRGITFSGGEPFIQAKPLCEIARAARARGLNIVTYTGFVFEELLSMGLRVPSVRELLRLTDILVDGPYRAAERDLNLAFRGSRNQRLIDVPKSLRLGKTVLWEDPAQKLWA</sequence>
<dbReference type="PANTHER" id="PTHR30352">
    <property type="entry name" value="PYRUVATE FORMATE-LYASE-ACTIVATING ENZYME"/>
    <property type="match status" value="1"/>
</dbReference>
<comment type="function">
    <text evidence="2 12">Activation of anaerobic ribonucleoside-triphosphate reductase under anaerobic conditions by generation of an organic free radical, using S-adenosylmethionine and reduced flavodoxin as cosubstrates to produce 5'-deoxy-adenosine.</text>
</comment>
<reference evidence="13 14" key="2">
    <citation type="submission" date="2007-01" db="EMBL/GenBank/DDBJ databases">
        <title>Sequencing of the draft genome and assembly of Thermosinus carboxydivorans Nor1.</title>
        <authorList>
            <consortium name="US DOE Joint Genome Institute (JGI-PGF)"/>
            <person name="Copeland A."/>
            <person name="Lucas S."/>
            <person name="Lapidus A."/>
            <person name="Barry K."/>
            <person name="Glavina del Rio T."/>
            <person name="Dalin E."/>
            <person name="Tice H."/>
            <person name="Bruce D."/>
            <person name="Pitluck S."/>
            <person name="Richardson P."/>
        </authorList>
    </citation>
    <scope>NUCLEOTIDE SEQUENCE [LARGE SCALE GENOMIC DNA]</scope>
    <source>
        <strain evidence="13 14">Nor1</strain>
    </source>
</reference>
<dbReference type="PROSITE" id="PS01087">
    <property type="entry name" value="RADICAL_ACTIVATING"/>
    <property type="match status" value="1"/>
</dbReference>
<keyword evidence="10" id="KW-0411">Iron-sulfur</keyword>
<dbReference type="Gene3D" id="3.20.20.70">
    <property type="entry name" value="Aldolase class I"/>
    <property type="match status" value="1"/>
</dbReference>
<dbReference type="RefSeq" id="WP_007289902.1">
    <property type="nucleotide sequence ID" value="NZ_AAWL01000015.1"/>
</dbReference>
<dbReference type="GO" id="GO:0043365">
    <property type="term" value="F:[formate-C-acetyltransferase]-activating enzyme activity"/>
    <property type="evidence" value="ECO:0007669"/>
    <property type="project" value="InterPro"/>
</dbReference>
<evidence type="ECO:0000256" key="7">
    <source>
        <dbReference type="ARBA" id="ARBA00022723"/>
    </source>
</evidence>
<dbReference type="PANTHER" id="PTHR30352:SF2">
    <property type="entry name" value="ANAEROBIC RIBONUCLEOSIDE-TRIPHOSPHATE REDUCTASE-ACTIVATING PROTEIN"/>
    <property type="match status" value="1"/>
</dbReference>
<reference evidence="13 14" key="1">
    <citation type="submission" date="2007-01" db="EMBL/GenBank/DDBJ databases">
        <title>Annotation of the draft genome assembly of Thermosinus carboxydivorans Nor1.</title>
        <authorList>
            <consortium name="US DOE Joint Genome Institute (JGI-ORNL)"/>
            <person name="Larimer F."/>
            <person name="Land M."/>
            <person name="Hauser L."/>
        </authorList>
    </citation>
    <scope>NUCLEOTIDE SEQUENCE [LARGE SCALE GENOMIC DNA]</scope>
    <source>
        <strain evidence="13 14">Nor1</strain>
    </source>
</reference>
<dbReference type="InterPro" id="IPR058240">
    <property type="entry name" value="rSAM_sf"/>
</dbReference>
<comment type="catalytic activity">
    <reaction evidence="11">
        <text>glycyl-[protein] + reduced [flavodoxin] + S-adenosyl-L-methionine = glycin-2-yl radical-[protein] + semiquinone [flavodoxin] + 5'-deoxyadenosine + L-methionine + H(+)</text>
        <dbReference type="Rhea" id="RHEA:61976"/>
        <dbReference type="Rhea" id="RHEA-COMP:10622"/>
        <dbReference type="Rhea" id="RHEA-COMP:14480"/>
        <dbReference type="Rhea" id="RHEA-COMP:15993"/>
        <dbReference type="Rhea" id="RHEA-COMP:15994"/>
        <dbReference type="ChEBI" id="CHEBI:15378"/>
        <dbReference type="ChEBI" id="CHEBI:17319"/>
        <dbReference type="ChEBI" id="CHEBI:29947"/>
        <dbReference type="ChEBI" id="CHEBI:32722"/>
        <dbReference type="ChEBI" id="CHEBI:57618"/>
        <dbReference type="ChEBI" id="CHEBI:57844"/>
        <dbReference type="ChEBI" id="CHEBI:59789"/>
        <dbReference type="ChEBI" id="CHEBI:140311"/>
    </reaction>
</comment>
<comment type="similarity">
    <text evidence="3 12">Belongs to the organic radical-activating enzymes family.</text>
</comment>
<evidence type="ECO:0000256" key="6">
    <source>
        <dbReference type="ARBA" id="ARBA00022691"/>
    </source>
</evidence>
<dbReference type="InterPro" id="IPR034457">
    <property type="entry name" value="Organic_radical-activating"/>
</dbReference>
<dbReference type="SFLD" id="SFLDF00299">
    <property type="entry name" value="anaerobic_ribonucleoside-triph"/>
    <property type="match status" value="1"/>
</dbReference>
<comment type="caution">
    <text evidence="13">The sequence shown here is derived from an EMBL/GenBank/DDBJ whole genome shotgun (WGS) entry which is preliminary data.</text>
</comment>
<evidence type="ECO:0000256" key="4">
    <source>
        <dbReference type="ARBA" id="ARBA00014281"/>
    </source>
</evidence>
<keyword evidence="8 12" id="KW-0560">Oxidoreductase</keyword>
<evidence type="ECO:0000313" key="13">
    <source>
        <dbReference type="EMBL" id="EAX47058.1"/>
    </source>
</evidence>
<evidence type="ECO:0000256" key="2">
    <source>
        <dbReference type="ARBA" id="ARBA00003852"/>
    </source>
</evidence>
<evidence type="ECO:0000256" key="10">
    <source>
        <dbReference type="ARBA" id="ARBA00023014"/>
    </source>
</evidence>
<dbReference type="AlphaFoldDB" id="A1HS96"/>
<dbReference type="NCBIfam" id="TIGR02491">
    <property type="entry name" value="NrdG"/>
    <property type="match status" value="1"/>
</dbReference>
<keyword evidence="7" id="KW-0479">Metal-binding</keyword>
<evidence type="ECO:0000256" key="9">
    <source>
        <dbReference type="ARBA" id="ARBA00023004"/>
    </source>
</evidence>
<gene>
    <name evidence="13" type="ORF">TcarDRAFT_0566</name>
</gene>
<dbReference type="GO" id="GO:0004748">
    <property type="term" value="F:ribonucleoside-diphosphate reductase activity, thioredoxin disulfide as acceptor"/>
    <property type="evidence" value="ECO:0007669"/>
    <property type="project" value="TreeGrafter"/>
</dbReference>
<keyword evidence="14" id="KW-1185">Reference proteome</keyword>
<evidence type="ECO:0000256" key="12">
    <source>
        <dbReference type="PIRNR" id="PIRNR000368"/>
    </source>
</evidence>
<dbReference type="Proteomes" id="UP000005139">
    <property type="component" value="Unassembled WGS sequence"/>
</dbReference>
<evidence type="ECO:0000256" key="11">
    <source>
        <dbReference type="ARBA" id="ARBA00047365"/>
    </source>
</evidence>
<dbReference type="GO" id="GO:0051539">
    <property type="term" value="F:4 iron, 4 sulfur cluster binding"/>
    <property type="evidence" value="ECO:0007669"/>
    <property type="project" value="UniProtKB-KW"/>
</dbReference>
<accession>A1HS96</accession>
<dbReference type="EC" id="1.97.1.-" evidence="12"/>
<evidence type="ECO:0000256" key="1">
    <source>
        <dbReference type="ARBA" id="ARBA00001966"/>
    </source>
</evidence>
<evidence type="ECO:0000256" key="5">
    <source>
        <dbReference type="ARBA" id="ARBA00022485"/>
    </source>
</evidence>
<dbReference type="SFLD" id="SFLDG01063">
    <property type="entry name" value="activating_enzymes__group_1"/>
    <property type="match status" value="1"/>
</dbReference>
<dbReference type="PIRSF" id="PIRSF000368">
    <property type="entry name" value="NrdG"/>
    <property type="match status" value="1"/>
</dbReference>
<dbReference type="InterPro" id="IPR012837">
    <property type="entry name" value="NrdG"/>
</dbReference>
<evidence type="ECO:0000256" key="3">
    <source>
        <dbReference type="ARBA" id="ARBA00009777"/>
    </source>
</evidence>
<dbReference type="OrthoDB" id="9782387at2"/>
<comment type="cofactor">
    <cofactor evidence="1">
        <name>[4Fe-4S] cluster</name>
        <dbReference type="ChEBI" id="CHEBI:49883"/>
    </cofactor>
</comment>
<dbReference type="InterPro" id="IPR001989">
    <property type="entry name" value="Radical_activat_CS"/>
</dbReference>
<dbReference type="CDD" id="cd01335">
    <property type="entry name" value="Radical_SAM"/>
    <property type="match status" value="1"/>
</dbReference>
<dbReference type="InterPro" id="IPR013785">
    <property type="entry name" value="Aldolase_TIM"/>
</dbReference>
<evidence type="ECO:0000256" key="8">
    <source>
        <dbReference type="ARBA" id="ARBA00023002"/>
    </source>
</evidence>
<keyword evidence="5" id="KW-0004">4Fe-4S</keyword>
<name>A1HS96_9FIRM</name>
<dbReference type="eggNOG" id="COG0602">
    <property type="taxonomic scope" value="Bacteria"/>
</dbReference>
<keyword evidence="6" id="KW-0949">S-adenosyl-L-methionine</keyword>
<organism evidence="13 14">
    <name type="scientific">Thermosinus carboxydivorans Nor1</name>
    <dbReference type="NCBI Taxonomy" id="401526"/>
    <lineage>
        <taxon>Bacteria</taxon>
        <taxon>Bacillati</taxon>
        <taxon>Bacillota</taxon>
        <taxon>Negativicutes</taxon>
        <taxon>Selenomonadales</taxon>
        <taxon>Sporomusaceae</taxon>
        <taxon>Thermosinus</taxon>
    </lineage>
</organism>
<dbReference type="SUPFAM" id="SSF102114">
    <property type="entry name" value="Radical SAM enzymes"/>
    <property type="match status" value="1"/>
</dbReference>
<evidence type="ECO:0000313" key="14">
    <source>
        <dbReference type="Proteomes" id="UP000005139"/>
    </source>
</evidence>
<dbReference type="EMBL" id="AAWL01000015">
    <property type="protein sequence ID" value="EAX47058.1"/>
    <property type="molecule type" value="Genomic_DNA"/>
</dbReference>
<keyword evidence="9" id="KW-0408">Iron</keyword>
<dbReference type="GO" id="GO:0046872">
    <property type="term" value="F:metal ion binding"/>
    <property type="evidence" value="ECO:0007669"/>
    <property type="project" value="UniProtKB-KW"/>
</dbReference>